<dbReference type="AlphaFoldDB" id="A6KKH9"/>
<accession>A6KKH9</accession>
<dbReference type="Proteomes" id="UP000234681">
    <property type="component" value="Chromosome 14"/>
</dbReference>
<evidence type="ECO:0000313" key="1">
    <source>
        <dbReference type="EMBL" id="EDL88531.1"/>
    </source>
</evidence>
<gene>
    <name evidence="1" type="ORF">rCG_60420</name>
</gene>
<sequence>MLEVTVTPKNPARISNPNAHEQKEITFVLRIATADQQFSMPWIMYCNIAGNFSL</sequence>
<reference evidence="1 2" key="1">
    <citation type="submission" date="2005-09" db="EMBL/GenBank/DDBJ databases">
        <authorList>
            <person name="Mural R.J."/>
            <person name="Li P.W."/>
            <person name="Adams M.D."/>
            <person name="Amanatides P.G."/>
            <person name="Baden-Tillson H."/>
            <person name="Barnstead M."/>
            <person name="Chin S.H."/>
            <person name="Dew I."/>
            <person name="Evans C.A."/>
            <person name="Ferriera S."/>
            <person name="Flanigan M."/>
            <person name="Fosler C."/>
            <person name="Glodek A."/>
            <person name="Gu Z."/>
            <person name="Holt R.A."/>
            <person name="Jennings D."/>
            <person name="Kraft C.L."/>
            <person name="Lu F."/>
            <person name="Nguyen T."/>
            <person name="Nusskern D.R."/>
            <person name="Pfannkoch C.M."/>
            <person name="Sitter C."/>
            <person name="Sutton G.G."/>
            <person name="Venter J.C."/>
            <person name="Wang Z."/>
            <person name="Woodage T."/>
            <person name="Zheng X.H."/>
            <person name="Zhong F."/>
        </authorList>
    </citation>
    <scope>NUCLEOTIDE SEQUENCE [LARGE SCALE GENOMIC DNA]</scope>
    <source>
        <strain>BN</strain>
        <strain evidence="2">Sprague-Dawley</strain>
    </source>
</reference>
<evidence type="ECO:0000313" key="2">
    <source>
        <dbReference type="Proteomes" id="UP000234681"/>
    </source>
</evidence>
<name>A6KKH9_RAT</name>
<proteinExistence type="predicted"/>
<protein>
    <submittedName>
        <fullName evidence="1">RCG60420</fullName>
    </submittedName>
</protein>
<dbReference type="EMBL" id="CH474060">
    <property type="protein sequence ID" value="EDL88531.1"/>
    <property type="molecule type" value="Genomic_DNA"/>
</dbReference>
<organism evidence="1 2">
    <name type="scientific">Rattus norvegicus</name>
    <name type="common">Rat</name>
    <dbReference type="NCBI Taxonomy" id="10116"/>
    <lineage>
        <taxon>Eukaryota</taxon>
        <taxon>Metazoa</taxon>
        <taxon>Chordata</taxon>
        <taxon>Craniata</taxon>
        <taxon>Vertebrata</taxon>
        <taxon>Euteleostomi</taxon>
        <taxon>Mammalia</taxon>
        <taxon>Eutheria</taxon>
        <taxon>Euarchontoglires</taxon>
        <taxon>Glires</taxon>
        <taxon>Rodentia</taxon>
        <taxon>Myomorpha</taxon>
        <taxon>Muroidea</taxon>
        <taxon>Muridae</taxon>
        <taxon>Murinae</taxon>
        <taxon>Rattus</taxon>
    </lineage>
</organism>